<evidence type="ECO:0008006" key="4">
    <source>
        <dbReference type="Google" id="ProtNLM"/>
    </source>
</evidence>
<comment type="caution">
    <text evidence="2">The sequence shown here is derived from an EMBL/GenBank/DDBJ whole genome shotgun (WGS) entry which is preliminary data.</text>
</comment>
<organism evidence="2 3">
    <name type="scientific">Pararoseomonas baculiformis</name>
    <dbReference type="NCBI Taxonomy" id="2820812"/>
    <lineage>
        <taxon>Bacteria</taxon>
        <taxon>Pseudomonadati</taxon>
        <taxon>Pseudomonadota</taxon>
        <taxon>Alphaproteobacteria</taxon>
        <taxon>Acetobacterales</taxon>
        <taxon>Acetobacteraceae</taxon>
        <taxon>Pararoseomonas</taxon>
    </lineage>
</organism>
<sequence>MSSERAKLFSSEDDLDLSGFAPKSPARPEEVRGVAEGAGFRSREPSTQQPEPAATAGPARRDPRRYRTGRNVQLNLKVRQEDMDAFYRLADESGDVLGMVFADAVAALQRERAAKKG</sequence>
<proteinExistence type="predicted"/>
<dbReference type="RefSeq" id="WP_209381998.1">
    <property type="nucleotide sequence ID" value="NZ_JAGIZB010000053.1"/>
</dbReference>
<evidence type="ECO:0000313" key="3">
    <source>
        <dbReference type="Proteomes" id="UP000681594"/>
    </source>
</evidence>
<dbReference type="Proteomes" id="UP000681594">
    <property type="component" value="Unassembled WGS sequence"/>
</dbReference>
<evidence type="ECO:0000313" key="2">
    <source>
        <dbReference type="EMBL" id="MBP0447732.1"/>
    </source>
</evidence>
<evidence type="ECO:0000256" key="1">
    <source>
        <dbReference type="SAM" id="MobiDB-lite"/>
    </source>
</evidence>
<name>A0ABS4AL31_9PROT</name>
<reference evidence="2 3" key="1">
    <citation type="submission" date="2021-03" db="EMBL/GenBank/DDBJ databases">
        <authorList>
            <person name="So Y."/>
        </authorList>
    </citation>
    <scope>NUCLEOTIDE SEQUENCE [LARGE SCALE GENOMIC DNA]</scope>
    <source>
        <strain evidence="2 3">SSH11</strain>
    </source>
</reference>
<gene>
    <name evidence="2" type="ORF">J8J14_23555</name>
</gene>
<keyword evidence="3" id="KW-1185">Reference proteome</keyword>
<feature type="region of interest" description="Disordered" evidence="1">
    <location>
        <begin position="1"/>
        <end position="69"/>
    </location>
</feature>
<protein>
    <recommendedName>
        <fullName evidence="4">Stability/partitioning determinant</fullName>
    </recommendedName>
</protein>
<accession>A0ABS4AL31</accession>
<dbReference type="EMBL" id="JAGIZB010000053">
    <property type="protein sequence ID" value="MBP0447732.1"/>
    <property type="molecule type" value="Genomic_DNA"/>
</dbReference>